<dbReference type="AlphaFoldDB" id="A0A1J9R0Z1"/>
<feature type="compositionally biased region" description="Low complexity" evidence="1">
    <location>
        <begin position="91"/>
        <end position="107"/>
    </location>
</feature>
<dbReference type="GeneID" id="31013654"/>
<dbReference type="RefSeq" id="XP_020130166.1">
    <property type="nucleotide sequence ID" value="XM_020273393.1"/>
</dbReference>
<evidence type="ECO:0000313" key="2">
    <source>
        <dbReference type="EMBL" id="OJD33906.1"/>
    </source>
</evidence>
<evidence type="ECO:0000256" key="1">
    <source>
        <dbReference type="SAM" id="MobiDB-lite"/>
    </source>
</evidence>
<proteinExistence type="predicted"/>
<accession>A0A1J9R0Z1</accession>
<feature type="compositionally biased region" description="Polar residues" evidence="1">
    <location>
        <begin position="1"/>
        <end position="10"/>
    </location>
</feature>
<gene>
    <name evidence="2" type="ORF">BKCO1_26000135</name>
</gene>
<comment type="caution">
    <text evidence="2">The sequence shown here is derived from an EMBL/GenBank/DDBJ whole genome shotgun (WGS) entry which is preliminary data.</text>
</comment>
<feature type="compositionally biased region" description="Basic and acidic residues" evidence="1">
    <location>
        <begin position="177"/>
        <end position="188"/>
    </location>
</feature>
<organism evidence="2 3">
    <name type="scientific">Diplodia corticola</name>
    <dbReference type="NCBI Taxonomy" id="236234"/>
    <lineage>
        <taxon>Eukaryota</taxon>
        <taxon>Fungi</taxon>
        <taxon>Dikarya</taxon>
        <taxon>Ascomycota</taxon>
        <taxon>Pezizomycotina</taxon>
        <taxon>Dothideomycetes</taxon>
        <taxon>Dothideomycetes incertae sedis</taxon>
        <taxon>Botryosphaeriales</taxon>
        <taxon>Botryosphaeriaceae</taxon>
        <taxon>Diplodia</taxon>
    </lineage>
</organism>
<feature type="region of interest" description="Disordered" evidence="1">
    <location>
        <begin position="140"/>
        <end position="247"/>
    </location>
</feature>
<protein>
    <submittedName>
        <fullName evidence="2">Uncharacterized protein</fullName>
    </submittedName>
</protein>
<name>A0A1J9R0Z1_9PEZI</name>
<dbReference type="Proteomes" id="UP000183809">
    <property type="component" value="Unassembled WGS sequence"/>
</dbReference>
<sequence length="247" mass="26732">MSSTLSTKAPSTGLLASRWATKPSESTAPQPIITTGLLTSRRAKSTPSPTAGPTKSKWASEPTPTEPKVVTTKAETATTEVEAPKAEVTEVKTAATTSTELQAAAPKAEPKQEKKSWADLVDEDDDVANFVFNLPELNKENIPLQQKDQHKEATAATPTTTTKESAASATPTTTEEEPTKRPQTKDLKPPPSMLASRWSDADCELPPAQSRAEYRATHEQHPTNNNNNNNNNNKKKAPRRRGGRRAN</sequence>
<dbReference type="EMBL" id="MNUE01000026">
    <property type="protein sequence ID" value="OJD33906.1"/>
    <property type="molecule type" value="Genomic_DNA"/>
</dbReference>
<feature type="region of interest" description="Disordered" evidence="1">
    <location>
        <begin position="1"/>
        <end position="117"/>
    </location>
</feature>
<feature type="compositionally biased region" description="Basic and acidic residues" evidence="1">
    <location>
        <begin position="212"/>
        <end position="221"/>
    </location>
</feature>
<feature type="compositionally biased region" description="Basic and acidic residues" evidence="1">
    <location>
        <begin position="108"/>
        <end position="117"/>
    </location>
</feature>
<feature type="compositionally biased region" description="Polar residues" evidence="1">
    <location>
        <begin position="23"/>
        <end position="38"/>
    </location>
</feature>
<evidence type="ECO:0000313" key="3">
    <source>
        <dbReference type="Proteomes" id="UP000183809"/>
    </source>
</evidence>
<feature type="compositionally biased region" description="Low complexity" evidence="1">
    <location>
        <begin position="154"/>
        <end position="173"/>
    </location>
</feature>
<feature type="compositionally biased region" description="Basic residues" evidence="1">
    <location>
        <begin position="233"/>
        <end position="247"/>
    </location>
</feature>
<reference evidence="2 3" key="1">
    <citation type="submission" date="2016-10" db="EMBL/GenBank/DDBJ databases">
        <title>Proteomics and genomics reveal pathogen-plant mechanisms compatible with a hemibiotrophic lifestyle of Diplodia corticola.</title>
        <authorList>
            <person name="Fernandes I."/>
            <person name="De Jonge R."/>
            <person name="Van De Peer Y."/>
            <person name="Devreese B."/>
            <person name="Alves A."/>
            <person name="Esteves A.C."/>
        </authorList>
    </citation>
    <scope>NUCLEOTIDE SEQUENCE [LARGE SCALE GENOMIC DNA]</scope>
    <source>
        <strain evidence="2 3">CBS 112549</strain>
    </source>
</reference>
<keyword evidence="3" id="KW-1185">Reference proteome</keyword>
<feature type="compositionally biased region" description="Low complexity" evidence="1">
    <location>
        <begin position="61"/>
        <end position="81"/>
    </location>
</feature>